<organism evidence="1 2">
    <name type="scientific">Haloferax larsenii</name>
    <dbReference type="NCBI Taxonomy" id="302484"/>
    <lineage>
        <taxon>Archaea</taxon>
        <taxon>Methanobacteriati</taxon>
        <taxon>Methanobacteriota</taxon>
        <taxon>Stenosarchaea group</taxon>
        <taxon>Halobacteria</taxon>
        <taxon>Halobacteriales</taxon>
        <taxon>Haloferacaceae</taxon>
        <taxon>Haloferax</taxon>
    </lineage>
</organism>
<proteinExistence type="predicted"/>
<sequence length="465" mass="51790">MSYSTLLQDWGNPGTDWEAGWAFSPDEPLPAEWGNFLIDNLIKDVKHLINLTNTIDPDNDGVVANADKVDGLDADQLGGFKYTQSDTPGTLTQSTSWYKTSNGLLYVSDGSRFEVQPEVGYQEFGDFTSADTPVAHEIVPRTELDANGHVKLIDEQVVADFESDAEPSLKTWTWDSIPAHDTGSKMTGTGSAKITSNNEVKAHQLSRNAAIIQDLEFDIRVDSDTGNISDTTTVRIYDSGATYFAGLRYNDGAGNLELLLPFGSNVELAGSWTAGAVYSFEFDWDFDNDQFDLWMNDSNQGTFSIGTSISDFDTLEVETDTTNSGFTRDVYLDEVREGAREYGEAVISLPAADERIVDWDTVRWTATEDGETVTVDIEDEQGSTLISDVQPDDDISTAVASSTNPRFRVKLSRSNTANNPTFDYVYRRWTMRPGDTGLSNKEEEEWKTMDTRARYRHTRLARRQI</sequence>
<dbReference type="Proteomes" id="UP000183894">
    <property type="component" value="Unassembled WGS sequence"/>
</dbReference>
<dbReference type="SUPFAM" id="SSF49899">
    <property type="entry name" value="Concanavalin A-like lectins/glucanases"/>
    <property type="match status" value="1"/>
</dbReference>
<dbReference type="EMBL" id="FOAD01000003">
    <property type="protein sequence ID" value="SEL17026.1"/>
    <property type="molecule type" value="Genomic_DNA"/>
</dbReference>
<dbReference type="AlphaFoldDB" id="A0A1H7N0B1"/>
<gene>
    <name evidence="1" type="ORF">SAMN04488691_103156</name>
</gene>
<reference evidence="1 2" key="1">
    <citation type="submission" date="2016-10" db="EMBL/GenBank/DDBJ databases">
        <authorList>
            <person name="de Groot N.N."/>
        </authorList>
    </citation>
    <scope>NUCLEOTIDE SEQUENCE [LARGE SCALE GENOMIC DNA]</scope>
    <source>
        <strain evidence="1 2">CDM_5</strain>
    </source>
</reference>
<name>A0A1H7N0B1_HALLR</name>
<evidence type="ECO:0000313" key="2">
    <source>
        <dbReference type="Proteomes" id="UP000183894"/>
    </source>
</evidence>
<evidence type="ECO:0000313" key="1">
    <source>
        <dbReference type="EMBL" id="SEL17026.1"/>
    </source>
</evidence>
<dbReference type="OrthoDB" id="347946at2157"/>
<protein>
    <submittedName>
        <fullName evidence="1">Uncharacterized protein</fullName>
    </submittedName>
</protein>
<dbReference type="InterPro" id="IPR013320">
    <property type="entry name" value="ConA-like_dom_sf"/>
</dbReference>
<accession>A0A1H7N0B1</accession>
<dbReference type="RefSeq" id="WP_074793199.1">
    <property type="nucleotide sequence ID" value="NZ_FOAD01000003.1"/>
</dbReference>